<proteinExistence type="predicted"/>
<feature type="signal peptide" evidence="1">
    <location>
        <begin position="1"/>
        <end position="22"/>
    </location>
</feature>
<gene>
    <name evidence="3" type="ORF">ACFOSU_12840</name>
</gene>
<sequence>MNKLHSSLIACALVGAAFSASAQQEATKDYQKYLDRTMDKSTMDMLDMNADGVITAEEFRQFYNEIFGMMDKNKDGRIMADERPKTIRPDG</sequence>
<reference evidence="4" key="1">
    <citation type="journal article" date="2019" name="Int. J. Syst. Evol. Microbiol.">
        <title>The Global Catalogue of Microorganisms (GCM) 10K type strain sequencing project: providing services to taxonomists for standard genome sequencing and annotation.</title>
        <authorList>
            <consortium name="The Broad Institute Genomics Platform"/>
            <consortium name="The Broad Institute Genome Sequencing Center for Infectious Disease"/>
            <person name="Wu L."/>
            <person name="Ma J."/>
        </authorList>
    </citation>
    <scope>NUCLEOTIDE SEQUENCE [LARGE SCALE GENOMIC DNA]</scope>
    <source>
        <strain evidence="4">KCTC 52640</strain>
    </source>
</reference>
<organism evidence="3 4">
    <name type="scientific">Salinisphaera aquimarina</name>
    <dbReference type="NCBI Taxonomy" id="2094031"/>
    <lineage>
        <taxon>Bacteria</taxon>
        <taxon>Pseudomonadati</taxon>
        <taxon>Pseudomonadota</taxon>
        <taxon>Gammaproteobacteria</taxon>
        <taxon>Salinisphaerales</taxon>
        <taxon>Salinisphaeraceae</taxon>
        <taxon>Salinisphaera</taxon>
    </lineage>
</organism>
<dbReference type="Proteomes" id="UP001595462">
    <property type="component" value="Unassembled WGS sequence"/>
</dbReference>
<name>A0ABV7ES58_9GAMM</name>
<keyword evidence="1" id="KW-0732">Signal</keyword>
<comment type="caution">
    <text evidence="3">The sequence shown here is derived from an EMBL/GenBank/DDBJ whole genome shotgun (WGS) entry which is preliminary data.</text>
</comment>
<dbReference type="PROSITE" id="PS00018">
    <property type="entry name" value="EF_HAND_1"/>
    <property type="match status" value="1"/>
</dbReference>
<accession>A0ABV7ES58</accession>
<dbReference type="InterPro" id="IPR011992">
    <property type="entry name" value="EF-hand-dom_pair"/>
</dbReference>
<evidence type="ECO:0000259" key="2">
    <source>
        <dbReference type="PROSITE" id="PS50222"/>
    </source>
</evidence>
<keyword evidence="4" id="KW-1185">Reference proteome</keyword>
<evidence type="ECO:0000313" key="3">
    <source>
        <dbReference type="EMBL" id="MFC3104771.1"/>
    </source>
</evidence>
<dbReference type="RefSeq" id="WP_380690238.1">
    <property type="nucleotide sequence ID" value="NZ_JBHRSS010000006.1"/>
</dbReference>
<dbReference type="InterPro" id="IPR018247">
    <property type="entry name" value="EF_Hand_1_Ca_BS"/>
</dbReference>
<evidence type="ECO:0000313" key="4">
    <source>
        <dbReference type="Proteomes" id="UP001595462"/>
    </source>
</evidence>
<protein>
    <recommendedName>
        <fullName evidence="2">EF-hand domain-containing protein</fullName>
    </recommendedName>
</protein>
<dbReference type="Pfam" id="PF13202">
    <property type="entry name" value="EF-hand_5"/>
    <property type="match status" value="2"/>
</dbReference>
<dbReference type="PROSITE" id="PS50222">
    <property type="entry name" value="EF_HAND_2"/>
    <property type="match status" value="1"/>
</dbReference>
<dbReference type="EMBL" id="JBHRSS010000006">
    <property type="protein sequence ID" value="MFC3104771.1"/>
    <property type="molecule type" value="Genomic_DNA"/>
</dbReference>
<evidence type="ECO:0000256" key="1">
    <source>
        <dbReference type="SAM" id="SignalP"/>
    </source>
</evidence>
<dbReference type="InterPro" id="IPR002048">
    <property type="entry name" value="EF_hand_dom"/>
</dbReference>
<dbReference type="SUPFAM" id="SSF47473">
    <property type="entry name" value="EF-hand"/>
    <property type="match status" value="1"/>
</dbReference>
<dbReference type="Gene3D" id="1.10.238.10">
    <property type="entry name" value="EF-hand"/>
    <property type="match status" value="1"/>
</dbReference>
<feature type="domain" description="EF-hand" evidence="2">
    <location>
        <begin position="34"/>
        <end position="69"/>
    </location>
</feature>
<feature type="chain" id="PRO_5045140788" description="EF-hand domain-containing protein" evidence="1">
    <location>
        <begin position="23"/>
        <end position="91"/>
    </location>
</feature>